<evidence type="ECO:0000256" key="14">
    <source>
        <dbReference type="ARBA" id="ARBA00023200"/>
    </source>
</evidence>
<dbReference type="GO" id="GO:0042025">
    <property type="term" value="C:host cell nucleus"/>
    <property type="evidence" value="ECO:0007669"/>
    <property type="project" value="UniProtKB-SubCell"/>
</dbReference>
<comment type="function">
    <text evidence="19">E7 protein has both transforming and trans-activating activities.</text>
</comment>
<dbReference type="Gene3D" id="3.30.160.330">
    <property type="match status" value="1"/>
</dbReference>
<keyword evidence="9 18" id="KW-0862">Zinc</keyword>
<keyword evidence="15" id="KW-0922">Interferon antiviral system evasion</keyword>
<evidence type="ECO:0000256" key="7">
    <source>
        <dbReference type="ARBA" id="ARBA00022771"/>
    </source>
</evidence>
<protein>
    <recommendedName>
        <fullName evidence="18 19">Protein E7</fullName>
    </recommendedName>
</protein>
<evidence type="ECO:0000256" key="5">
    <source>
        <dbReference type="ARBA" id="ARBA00022632"/>
    </source>
</evidence>
<dbReference type="GO" id="GO:0030430">
    <property type="term" value="C:host cell cytoplasm"/>
    <property type="evidence" value="ECO:0007669"/>
    <property type="project" value="UniProtKB-SubCell"/>
</dbReference>
<dbReference type="InterPro" id="IPR000148">
    <property type="entry name" value="Papilloma_E7"/>
</dbReference>
<dbReference type="GO" id="GO:0003700">
    <property type="term" value="F:DNA-binding transcription factor activity"/>
    <property type="evidence" value="ECO:0007669"/>
    <property type="project" value="UniProtKB-UniRule"/>
</dbReference>
<organism evidence="20">
    <name type="scientific">Human papillomavirus</name>
    <dbReference type="NCBI Taxonomy" id="10566"/>
    <lineage>
        <taxon>Viruses</taxon>
        <taxon>Monodnaviria</taxon>
        <taxon>Shotokuvirae</taxon>
        <taxon>Cossaviricota</taxon>
        <taxon>Papovaviricetes</taxon>
        <taxon>Zurhausenvirales</taxon>
        <taxon>Papillomaviridae</taxon>
    </lineage>
</organism>
<evidence type="ECO:0000256" key="8">
    <source>
        <dbReference type="ARBA" id="ARBA00022830"/>
    </source>
</evidence>
<evidence type="ECO:0000256" key="4">
    <source>
        <dbReference type="ARBA" id="ARBA00022581"/>
    </source>
</evidence>
<feature type="zinc finger region" evidence="18">
    <location>
        <begin position="51"/>
        <end position="87"/>
    </location>
</feature>
<evidence type="ECO:0000256" key="3">
    <source>
        <dbReference type="ARBA" id="ARBA00022562"/>
    </source>
</evidence>
<keyword evidence="8 18" id="KW-1114">Inhibition of host interferon signaling pathway by virus</keyword>
<gene>
    <name evidence="18" type="primary">E7</name>
</gene>
<dbReference type="GO" id="GO:0039645">
    <property type="term" value="P:symbiont-mediated perturbation of host cell cycle G1/S transition checkpoint"/>
    <property type="evidence" value="ECO:0007669"/>
    <property type="project" value="UniProtKB-UniRule"/>
</dbReference>
<dbReference type="SUPFAM" id="SSF161234">
    <property type="entry name" value="E7 C-terminal domain-like"/>
    <property type="match status" value="1"/>
</dbReference>
<comment type="function">
    <text evidence="18">Plays a role in viral genome replication by driving entry of quiescent cells into the cell cycle. Stimulation of progression from G1 to S phase allows the virus to efficiently use the cellular DNA replicating machinery to achieve viral genome replication. E7 protein has both transforming and trans-activating activities. Induces the disassembly of the E2F1 transcription factor from RB1, with subsequent transcriptional activation of E2F1-regulated S-phase genes. Interferes with host histone deacetylation mediated by HDAC1 and HDAC2, leading to transcription activation. Plays also a role in the inhibition of both antiviral and antiproliferative functions of host interferon alpha. Interaction with host TMEM173/STING impairs the ability of TMEM173/STING to sense cytosolic DNA and promote the production of type I interferon (IFN-alpha and IFN-beta).</text>
</comment>
<evidence type="ECO:0000313" key="20">
    <source>
        <dbReference type="EMBL" id="AYA94358.1"/>
    </source>
</evidence>
<comment type="PTM">
    <text evidence="18">Highly phosphorylated.</text>
</comment>
<evidence type="ECO:0000256" key="2">
    <source>
        <dbReference type="ARBA" id="ARBA00022518"/>
    </source>
</evidence>
<sequence>MRGEQPTVQHVELNLHELVLPANILAPEESLSPDVESEEEQSDIYRVDTYCGTCGTGVRIFILATAPSVRTFNLLLLGELCIICTGCVRTRFHHGRSF</sequence>
<evidence type="ECO:0000256" key="17">
    <source>
        <dbReference type="ARBA" id="ARBA00023309"/>
    </source>
</evidence>
<keyword evidence="11 18" id="KW-0238">DNA-binding</keyword>
<proteinExistence type="inferred from homology"/>
<keyword evidence="14 18" id="KW-1035">Host cytoplasm</keyword>
<evidence type="ECO:0000256" key="6">
    <source>
        <dbReference type="ARBA" id="ARBA00022723"/>
    </source>
</evidence>
<evidence type="ECO:0000256" key="13">
    <source>
        <dbReference type="ARBA" id="ARBA00023163"/>
    </source>
</evidence>
<reference evidence="20" key="1">
    <citation type="journal article" date="2018" name="Nat. Med.">
        <title>Expanded skin virome in DOCK8-deficient patients.</title>
        <authorList>
            <consortium name="NISC Comparative Sequencing Program"/>
            <person name="Tirosh O."/>
            <person name="Conlan S."/>
            <person name="Deming C."/>
            <person name="Lee-Lin S.Q."/>
            <person name="Huang X."/>
            <person name="Su H.C."/>
            <person name="Freeman A.F."/>
            <person name="Segre J.A."/>
            <person name="Kong H.H."/>
        </authorList>
    </citation>
    <scope>NUCLEOTIDE SEQUENCE</scope>
    <source>
        <strain evidence="20">HPV-mSK_175</strain>
    </source>
</reference>
<comment type="caution">
    <text evidence="18">Lacks conserved residue(s) required for the propagation of feature annotation.</text>
</comment>
<evidence type="ECO:0000256" key="10">
    <source>
        <dbReference type="ARBA" id="ARBA00023015"/>
    </source>
</evidence>
<keyword evidence="6 18" id="KW-0479">Metal-binding</keyword>
<keyword evidence="4 18" id="KW-0945">Host-virus interaction</keyword>
<comment type="subcellular location">
    <subcellularLocation>
        <location evidence="18">Host cytoplasm</location>
    </subcellularLocation>
    <subcellularLocation>
        <location evidence="18">Host nucleus</location>
    </subcellularLocation>
    <text evidence="18">Predominantly found in the host nucleus.</text>
</comment>
<keyword evidence="10 18" id="KW-0805">Transcription regulation</keyword>
<evidence type="ECO:0000256" key="1">
    <source>
        <dbReference type="ARBA" id="ARBA00022504"/>
    </source>
</evidence>
<evidence type="ECO:0000256" key="9">
    <source>
        <dbReference type="ARBA" id="ARBA00022833"/>
    </source>
</evidence>
<evidence type="ECO:0000256" key="19">
    <source>
        <dbReference type="PIRNR" id="PIRNR003407"/>
    </source>
</evidence>
<dbReference type="GO" id="GO:0003677">
    <property type="term" value="F:DNA binding"/>
    <property type="evidence" value="ECO:0007669"/>
    <property type="project" value="UniProtKB-UniRule"/>
</dbReference>
<keyword evidence="13 18" id="KW-0804">Transcription</keyword>
<keyword evidence="1 18" id="KW-1121">Modulation of host cell cycle by virus</keyword>
<keyword evidence="7 18" id="KW-0863">Zinc-finger</keyword>
<evidence type="ECO:0000256" key="11">
    <source>
        <dbReference type="ARBA" id="ARBA00023125"/>
    </source>
</evidence>
<accession>A0A385PL37</accession>
<evidence type="ECO:0000256" key="16">
    <source>
        <dbReference type="ARBA" id="ARBA00023280"/>
    </source>
</evidence>
<dbReference type="GO" id="GO:0008270">
    <property type="term" value="F:zinc ion binding"/>
    <property type="evidence" value="ECO:0007669"/>
    <property type="project" value="UniProtKB-KW"/>
</dbReference>
<comment type="similarity">
    <text evidence="18 19">Belongs to the papillomaviridae E7 protein family.</text>
</comment>
<evidence type="ECO:0000256" key="12">
    <source>
        <dbReference type="ARBA" id="ARBA00023159"/>
    </source>
</evidence>
<evidence type="ECO:0000256" key="15">
    <source>
        <dbReference type="ARBA" id="ARBA00023258"/>
    </source>
</evidence>
<keyword evidence="17 18" id="KW-1078">G1/S host cell cycle checkpoint dysregulation by virus</keyword>
<keyword evidence="5 18" id="KW-1090">Inhibition of host innate immune response by virus</keyword>
<evidence type="ECO:0000256" key="18">
    <source>
        <dbReference type="HAMAP-Rule" id="MF_04004"/>
    </source>
</evidence>
<comment type="subunit">
    <text evidence="18">Homodimer. Homooligomer. Interacts with host RB1; this interaction induces dissociation of RB1-E2F1 complex thereby disrupting RB1 activity. Interacts with host EP300; this interaction represses EP300 transcriptional activity. Interacts with protein E2; this interaction inhibits E7 oncogenic activity. Interacts with host TMEM173/STING; this interaction impairs the ability of TMEM173/STING to sense cytosolic DNA and promote the production of type I interferon (IFN-alpha and IFN-beta).</text>
</comment>
<dbReference type="HAMAP" id="MF_04004">
    <property type="entry name" value="PPV_E7"/>
    <property type="match status" value="1"/>
</dbReference>
<dbReference type="GO" id="GO:0006351">
    <property type="term" value="P:DNA-templated transcription"/>
    <property type="evidence" value="ECO:0007669"/>
    <property type="project" value="UniProtKB-UniRule"/>
</dbReference>
<keyword evidence="16 18" id="KW-0899">Viral immunoevasion</keyword>
<comment type="domain">
    <text evidence="18">The E7 terminal domain is an intrinsically disordered domain, whose flexibility and conformational transitions confer target adaptability to the oncoprotein. It allows adaptation to a variety of protein targets and exposes the PEST degradation sequence that regulates its turnover in the cell.</text>
</comment>
<dbReference type="GO" id="GO:0019904">
    <property type="term" value="F:protein domain specific binding"/>
    <property type="evidence" value="ECO:0007669"/>
    <property type="project" value="UniProtKB-UniRule"/>
</dbReference>
<dbReference type="GO" id="GO:0039502">
    <property type="term" value="P:symbiont-mediated suppression of host type I interferon-mediated signaling pathway"/>
    <property type="evidence" value="ECO:0007669"/>
    <property type="project" value="UniProtKB-UniRule"/>
</dbReference>
<dbReference type="PIRSF" id="PIRSF003407">
    <property type="entry name" value="Papvi_E7"/>
    <property type="match status" value="1"/>
</dbReference>
<dbReference type="Pfam" id="PF00527">
    <property type="entry name" value="E7"/>
    <property type="match status" value="1"/>
</dbReference>
<feature type="short sequence motif" description="Nuclear export signal" evidence="18">
    <location>
        <begin position="69"/>
        <end position="77"/>
    </location>
</feature>
<keyword evidence="2 18" id="KW-0244">Early protein</keyword>
<keyword evidence="3 18" id="KW-1048">Host nucleus</keyword>
<dbReference type="GO" id="GO:0052170">
    <property type="term" value="P:symbiont-mediated suppression of host innate immune response"/>
    <property type="evidence" value="ECO:0007669"/>
    <property type="project" value="UniProtKB-KW"/>
</dbReference>
<dbReference type="EMBL" id="MH777317">
    <property type="protein sequence ID" value="AYA94358.1"/>
    <property type="molecule type" value="Genomic_DNA"/>
</dbReference>
<name>A0A385PL37_9PAPI</name>
<keyword evidence="12 18" id="KW-0010">Activator</keyword>